<dbReference type="Proteomes" id="UP001561046">
    <property type="component" value="Unassembled WGS sequence"/>
</dbReference>
<keyword evidence="2" id="KW-1185">Reference proteome</keyword>
<evidence type="ECO:0000313" key="2">
    <source>
        <dbReference type="Proteomes" id="UP001561046"/>
    </source>
</evidence>
<dbReference type="RefSeq" id="WP_369338777.1">
    <property type="nucleotide sequence ID" value="NZ_JBFYGN010000012.1"/>
</dbReference>
<dbReference type="EMBL" id="JBFYGN010000012">
    <property type="protein sequence ID" value="MEX8193581.1"/>
    <property type="molecule type" value="Genomic_DNA"/>
</dbReference>
<evidence type="ECO:0000313" key="1">
    <source>
        <dbReference type="EMBL" id="MEX8193581.1"/>
    </source>
</evidence>
<organism evidence="1 2">
    <name type="scientific">Comamonas guangdongensis</name>
    <dbReference type="NCBI Taxonomy" id="510515"/>
    <lineage>
        <taxon>Bacteria</taxon>
        <taxon>Pseudomonadati</taxon>
        <taxon>Pseudomonadota</taxon>
        <taxon>Betaproteobacteria</taxon>
        <taxon>Burkholderiales</taxon>
        <taxon>Comamonadaceae</taxon>
        <taxon>Comamonas</taxon>
    </lineage>
</organism>
<accession>A0ABV3ZWT4</accession>
<sequence>MFKRGDLVEFDGPLAVGSFEDGAAPEDHLALWFGTPQGIRQSQGGPGGLQPEVWTVPSDYCQPASEPIVRH</sequence>
<comment type="caution">
    <text evidence="1">The sequence shown here is derived from an EMBL/GenBank/DDBJ whole genome shotgun (WGS) entry which is preliminary data.</text>
</comment>
<reference evidence="1 2" key="1">
    <citation type="journal article" date="2013" name="Int. J. Syst. Evol. Microbiol.">
        <title>Comamonas guangdongensis sp. nov., isolated from subterranean forest sediment, and emended description of the genus Comamonas.</title>
        <authorList>
            <person name="Zhang J."/>
            <person name="Wang Y."/>
            <person name="Zhou S."/>
            <person name="Wu C."/>
            <person name="He J."/>
            <person name="Li F."/>
        </authorList>
    </citation>
    <scope>NUCLEOTIDE SEQUENCE [LARGE SCALE GENOMIC DNA]</scope>
    <source>
        <strain evidence="1 2">CCTCC AB2011133</strain>
    </source>
</reference>
<protein>
    <recommendedName>
        <fullName evidence="3">DUF2158 domain-containing protein</fullName>
    </recommendedName>
</protein>
<proteinExistence type="predicted"/>
<gene>
    <name evidence="1" type="ORF">AB6724_12115</name>
</gene>
<evidence type="ECO:0008006" key="3">
    <source>
        <dbReference type="Google" id="ProtNLM"/>
    </source>
</evidence>
<name>A0ABV3ZWT4_9BURK</name>